<gene>
    <name evidence="2" type="ORF">KRR39_02545</name>
</gene>
<dbReference type="SMART" id="SM01012">
    <property type="entry name" value="ANTAR"/>
    <property type="match status" value="1"/>
</dbReference>
<feature type="domain" description="ANTAR" evidence="1">
    <location>
        <begin position="189"/>
        <end position="231"/>
    </location>
</feature>
<evidence type="ECO:0000313" key="2">
    <source>
        <dbReference type="EMBL" id="QWZ08754.1"/>
    </source>
</evidence>
<dbReference type="RefSeq" id="WP_216940486.1">
    <property type="nucleotide sequence ID" value="NZ_CP077062.1"/>
</dbReference>
<dbReference type="Pfam" id="PF13185">
    <property type="entry name" value="GAF_2"/>
    <property type="match status" value="1"/>
</dbReference>
<evidence type="ECO:0000259" key="1">
    <source>
        <dbReference type="SMART" id="SM01012"/>
    </source>
</evidence>
<protein>
    <submittedName>
        <fullName evidence="2">GAF and ANTAR domain-containing protein</fullName>
    </submittedName>
</protein>
<accession>A0A975T0Q3</accession>
<sequence length="241" mass="25479">MTGPDGHASAARKLVDFEPFARDEGPSIGGRLQRLCRAATRDLTASGVGVSVMSRAGGVVATAASSPRSSRVEELQFELGEGPCLTACRTGSPVLVPDLEQTVAVTWPGYASAALSHGVQAVFAFPMQDGATRLGALDVYRERPGELSDWAVARALGFAEVAMDTILEGGGVAAVDGSDVWDQQDVGFEVYQAQGMVMVQLAVPPEEALARMRGYAFAENRSLREVAHDIVARRLVLESDT</sequence>
<keyword evidence="3" id="KW-1185">Reference proteome</keyword>
<dbReference type="PIRSF" id="PIRSF036625">
    <property type="entry name" value="GAF_ANTAR"/>
    <property type="match status" value="1"/>
</dbReference>
<dbReference type="InterPro" id="IPR005561">
    <property type="entry name" value="ANTAR"/>
</dbReference>
<dbReference type="Proteomes" id="UP000683575">
    <property type="component" value="Chromosome"/>
</dbReference>
<dbReference type="KEGG" id="nps:KRR39_02545"/>
<dbReference type="GO" id="GO:0003723">
    <property type="term" value="F:RNA binding"/>
    <property type="evidence" value="ECO:0007669"/>
    <property type="project" value="InterPro"/>
</dbReference>
<proteinExistence type="predicted"/>
<dbReference type="EMBL" id="CP077062">
    <property type="protein sequence ID" value="QWZ08754.1"/>
    <property type="molecule type" value="Genomic_DNA"/>
</dbReference>
<dbReference type="InterPro" id="IPR012074">
    <property type="entry name" value="GAF_ANTAR"/>
</dbReference>
<dbReference type="Pfam" id="PF03861">
    <property type="entry name" value="ANTAR"/>
    <property type="match status" value="1"/>
</dbReference>
<organism evidence="2 3">
    <name type="scientific">Nocardioides panacis</name>
    <dbReference type="NCBI Taxonomy" id="2849501"/>
    <lineage>
        <taxon>Bacteria</taxon>
        <taxon>Bacillati</taxon>
        <taxon>Actinomycetota</taxon>
        <taxon>Actinomycetes</taxon>
        <taxon>Propionibacteriales</taxon>
        <taxon>Nocardioidaceae</taxon>
        <taxon>Nocardioides</taxon>
    </lineage>
</organism>
<reference evidence="2" key="1">
    <citation type="submission" date="2021-06" db="EMBL/GenBank/DDBJ databases">
        <title>Complete genome sequence of Nocardioides sp. G188.</title>
        <authorList>
            <person name="Im W.-T."/>
        </authorList>
    </citation>
    <scope>NUCLEOTIDE SEQUENCE</scope>
    <source>
        <strain evidence="2">G188</strain>
    </source>
</reference>
<dbReference type="AlphaFoldDB" id="A0A975T0Q3"/>
<name>A0A975T0Q3_9ACTN</name>
<evidence type="ECO:0000313" key="3">
    <source>
        <dbReference type="Proteomes" id="UP000683575"/>
    </source>
</evidence>
<dbReference type="InterPro" id="IPR003018">
    <property type="entry name" value="GAF"/>
</dbReference>